<evidence type="ECO:0000313" key="2">
    <source>
        <dbReference type="EMBL" id="CDW80341.1"/>
    </source>
</evidence>
<dbReference type="AlphaFoldDB" id="A0A078AET7"/>
<dbReference type="Gene3D" id="3.40.525.10">
    <property type="entry name" value="CRAL-TRIO lipid binding domain"/>
    <property type="match status" value="1"/>
</dbReference>
<dbReference type="InterPro" id="IPR036865">
    <property type="entry name" value="CRAL-TRIO_dom_sf"/>
</dbReference>
<evidence type="ECO:0000259" key="1">
    <source>
        <dbReference type="PROSITE" id="PS50238"/>
    </source>
</evidence>
<proteinExistence type="predicted"/>
<dbReference type="InParanoid" id="A0A078AET7"/>
<protein>
    <submittedName>
        <fullName evidence="2">Rho gtpase-activating protein 1</fullName>
    </submittedName>
</protein>
<evidence type="ECO:0000313" key="3">
    <source>
        <dbReference type="Proteomes" id="UP000039865"/>
    </source>
</evidence>
<accession>A0A078AET7</accession>
<dbReference type="GO" id="GO:0007165">
    <property type="term" value="P:signal transduction"/>
    <property type="evidence" value="ECO:0007669"/>
    <property type="project" value="InterPro"/>
</dbReference>
<reference evidence="2 3" key="1">
    <citation type="submission" date="2014-06" db="EMBL/GenBank/DDBJ databases">
        <authorList>
            <person name="Swart Estienne"/>
        </authorList>
    </citation>
    <scope>NUCLEOTIDE SEQUENCE [LARGE SCALE GENOMIC DNA]</scope>
    <source>
        <strain evidence="2 3">130c</strain>
    </source>
</reference>
<organism evidence="2 3">
    <name type="scientific">Stylonychia lemnae</name>
    <name type="common">Ciliate</name>
    <dbReference type="NCBI Taxonomy" id="5949"/>
    <lineage>
        <taxon>Eukaryota</taxon>
        <taxon>Sar</taxon>
        <taxon>Alveolata</taxon>
        <taxon>Ciliophora</taxon>
        <taxon>Intramacronucleata</taxon>
        <taxon>Spirotrichea</taxon>
        <taxon>Stichotrichia</taxon>
        <taxon>Sporadotrichida</taxon>
        <taxon>Oxytrichidae</taxon>
        <taxon>Stylonychinae</taxon>
        <taxon>Stylonychia</taxon>
    </lineage>
</organism>
<dbReference type="Proteomes" id="UP000039865">
    <property type="component" value="Unassembled WGS sequence"/>
</dbReference>
<dbReference type="InterPro" id="IPR001251">
    <property type="entry name" value="CRAL-TRIO_dom"/>
</dbReference>
<keyword evidence="3" id="KW-1185">Reference proteome</keyword>
<dbReference type="OrthoDB" id="19923at2759"/>
<dbReference type="InterPro" id="IPR008936">
    <property type="entry name" value="Rho_GTPase_activation_prot"/>
</dbReference>
<name>A0A078AET7_STYLE</name>
<dbReference type="InterPro" id="IPR000198">
    <property type="entry name" value="RhoGAP_dom"/>
</dbReference>
<dbReference type="SUPFAM" id="SSF48350">
    <property type="entry name" value="GTPase activation domain, GAP"/>
    <property type="match status" value="1"/>
</dbReference>
<dbReference type="PROSITE" id="PS50238">
    <property type="entry name" value="RHOGAP"/>
    <property type="match status" value="1"/>
</dbReference>
<gene>
    <name evidence="2" type="primary">Contig12908.g13765</name>
    <name evidence="2" type="ORF">STYLEM_9338</name>
</gene>
<feature type="domain" description="Rho-GAP" evidence="1">
    <location>
        <begin position="242"/>
        <end position="428"/>
    </location>
</feature>
<sequence length="474" mass="55418">MELSNDLSIVHEVDSGLEESKKINLRGLNLSVKINQNDNQEPSSYLISMTQASMKRNDQYAKKLLEKIDKIDIDKSAQAYLWLSQKGILSNIGKISIIKLTQKLGQNRDGVYYFVIYGYAYEKEQNKKLIMESFIQISEHFGDMQIFQCISLLNHSFKWKLIYVHSNVGASKKGALLKFKSIYQKMDDQQRNNLQQIYIVQPSLYVQSRLIVDGCISKSSKMNQISTERAPVFLIYQIMIQNKLAKVFAQAMTQLIQKYFQDKKKRISNPDLFMKLDKEENIQLDLLETQITLGNYRYLQTVNDSKIVMNYLRSILRCMEEPLCTYQFFPLFKKIGENLKKTMNFDQIVEQIRNLLLLNDGLLQDTWKFLLQLLNDISSTRNFTKKYLAQIFSDIVFKSPQFWASDTNQWQYFWDLLALMISKIDVIFEFDQSIKGVEIIHEKIQSNSGDVTLEEYSLWDPDTQDKFKGLVLSS</sequence>
<dbReference type="Pfam" id="PF13716">
    <property type="entry name" value="CRAL_TRIO_2"/>
    <property type="match status" value="1"/>
</dbReference>
<dbReference type="EMBL" id="CCKQ01008880">
    <property type="protein sequence ID" value="CDW80341.1"/>
    <property type="molecule type" value="Genomic_DNA"/>
</dbReference>
<dbReference type="Gene3D" id="1.10.555.10">
    <property type="entry name" value="Rho GTPase activation protein"/>
    <property type="match status" value="1"/>
</dbReference>